<proteinExistence type="predicted"/>
<evidence type="ECO:0000259" key="2">
    <source>
        <dbReference type="Pfam" id="PF10419"/>
    </source>
</evidence>
<organism evidence="3 4">
    <name type="scientific">Lagenidium giganteum</name>
    <dbReference type="NCBI Taxonomy" id="4803"/>
    <lineage>
        <taxon>Eukaryota</taxon>
        <taxon>Sar</taxon>
        <taxon>Stramenopiles</taxon>
        <taxon>Oomycota</taxon>
        <taxon>Peronosporomycetes</taxon>
        <taxon>Pythiales</taxon>
        <taxon>Pythiaceae</taxon>
    </lineage>
</organism>
<evidence type="ECO:0000313" key="4">
    <source>
        <dbReference type="Proteomes" id="UP001146120"/>
    </source>
</evidence>
<dbReference type="Pfam" id="PF10419">
    <property type="entry name" value="TFIIIC_sub6"/>
    <property type="match status" value="1"/>
</dbReference>
<protein>
    <recommendedName>
        <fullName evidence="2">Transcription factor TFIIIC triple barrel domain-containing protein</fullName>
    </recommendedName>
</protein>
<dbReference type="GO" id="GO:0000127">
    <property type="term" value="C:transcription factor TFIIIC complex"/>
    <property type="evidence" value="ECO:0007669"/>
    <property type="project" value="TreeGrafter"/>
</dbReference>
<dbReference type="AlphaFoldDB" id="A0AAV2Z8L8"/>
<dbReference type="PANTHER" id="PTHR21860:SF2">
    <property type="entry name" value="GENERAL TRANSCRIPTION FACTOR 3C POLYPEPTIDE 6"/>
    <property type="match status" value="1"/>
</dbReference>
<gene>
    <name evidence="3" type="ORF">N0F65_010177</name>
</gene>
<evidence type="ECO:0000256" key="1">
    <source>
        <dbReference type="SAM" id="MobiDB-lite"/>
    </source>
</evidence>
<accession>A0AAV2Z8L8</accession>
<dbReference type="GO" id="GO:0006383">
    <property type="term" value="P:transcription by RNA polymerase III"/>
    <property type="evidence" value="ECO:0007669"/>
    <property type="project" value="InterPro"/>
</dbReference>
<feature type="region of interest" description="Disordered" evidence="1">
    <location>
        <begin position="1"/>
        <end position="57"/>
    </location>
</feature>
<dbReference type="Proteomes" id="UP001146120">
    <property type="component" value="Unassembled WGS sequence"/>
</dbReference>
<reference evidence="3" key="2">
    <citation type="journal article" date="2023" name="Microbiol Resour">
        <title>Decontamination and Annotation of the Draft Genome Sequence of the Oomycete Lagenidium giganteum ARSEF 373.</title>
        <authorList>
            <person name="Morgan W.R."/>
            <person name="Tartar A."/>
        </authorList>
    </citation>
    <scope>NUCLEOTIDE SEQUENCE</scope>
    <source>
        <strain evidence="3">ARSEF 373</strain>
    </source>
</reference>
<feature type="domain" description="Transcription factor TFIIIC triple barrel" evidence="2">
    <location>
        <begin position="77"/>
        <end position="159"/>
    </location>
</feature>
<dbReference type="EMBL" id="DAKRPA010000042">
    <property type="protein sequence ID" value="DBA01767.1"/>
    <property type="molecule type" value="Genomic_DNA"/>
</dbReference>
<dbReference type="InterPro" id="IPR042771">
    <property type="entry name" value="GTF3C6-like"/>
</dbReference>
<keyword evidence="4" id="KW-1185">Reference proteome</keyword>
<dbReference type="InterPro" id="IPR019481">
    <property type="entry name" value="TFIIIC_triple_barrel"/>
</dbReference>
<reference evidence="3" key="1">
    <citation type="submission" date="2022-11" db="EMBL/GenBank/DDBJ databases">
        <authorList>
            <person name="Morgan W.R."/>
            <person name="Tartar A."/>
        </authorList>
    </citation>
    <scope>NUCLEOTIDE SEQUENCE</scope>
    <source>
        <strain evidence="3">ARSEF 373</strain>
    </source>
</reference>
<comment type="caution">
    <text evidence="3">The sequence shown here is derived from an EMBL/GenBank/DDBJ whole genome shotgun (WGS) entry which is preliminary data.</text>
</comment>
<sequence>MDSRKRRRAGSDLNEAGAKKANGKQPLRMRNGAPTGSVNEDMMAMTQSKHREMEDTAQDIPAAREEKMECGEEEEDEEDEVLVVLELCDFKNHPIFDDHRSCQLGGIDTANPVLHIGEYKLYGKLEETVGTNFFYDIKNRTEDNAYRYTGQTTKKIKFTISPPE</sequence>
<name>A0AAV2Z8L8_9STRA</name>
<dbReference type="Gene3D" id="2.60.40.4370">
    <property type="match status" value="1"/>
</dbReference>
<dbReference type="PANTHER" id="PTHR21860">
    <property type="entry name" value="TRANSCRIPTION INITIATION FACTOR IIIC TFIIIC , POLYPEPTIDE 6-RELATED"/>
    <property type="match status" value="1"/>
</dbReference>
<evidence type="ECO:0000313" key="3">
    <source>
        <dbReference type="EMBL" id="DBA01767.1"/>
    </source>
</evidence>